<dbReference type="RefSeq" id="WP_000738908.1">
    <property type="nucleotide sequence ID" value="NZ_CP009335.1"/>
</dbReference>
<protein>
    <submittedName>
        <fullName evidence="2">Quorum-signaling peptide NprX</fullName>
    </submittedName>
</protein>
<dbReference type="NCBIfam" id="NF033800">
    <property type="entry name" value="quorum_NprX"/>
    <property type="match status" value="1"/>
</dbReference>
<dbReference type="Proteomes" id="UP000031876">
    <property type="component" value="Chromosome"/>
</dbReference>
<gene>
    <name evidence="2" type="primary">nprX</name>
    <name evidence="1" type="ORF">BF38_1847</name>
    <name evidence="2" type="ORF">FOC89_16890</name>
</gene>
<evidence type="ECO:0000313" key="3">
    <source>
        <dbReference type="Proteomes" id="UP000031876"/>
    </source>
</evidence>
<dbReference type="NCBIfam" id="NF033801">
    <property type="entry name" value="NprX_fam"/>
    <property type="match status" value="1"/>
</dbReference>
<dbReference type="EMBL" id="CP053980">
    <property type="protein sequence ID" value="QKH25541.1"/>
    <property type="molecule type" value="Genomic_DNA"/>
</dbReference>
<evidence type="ECO:0000313" key="1">
    <source>
        <dbReference type="EMBL" id="AJG78570.1"/>
    </source>
</evidence>
<organism evidence="2 4">
    <name type="scientific">Bacillus thuringiensis</name>
    <dbReference type="NCBI Taxonomy" id="1428"/>
    <lineage>
        <taxon>Bacteria</taxon>
        <taxon>Bacillati</taxon>
        <taxon>Bacillota</taxon>
        <taxon>Bacilli</taxon>
        <taxon>Bacillales</taxon>
        <taxon>Bacillaceae</taxon>
        <taxon>Bacillus</taxon>
        <taxon>Bacillus cereus group</taxon>
    </lineage>
</organism>
<name>A0A0B5NQ53_BACTU</name>
<dbReference type="KEGG" id="btw:BF38_1847"/>
<reference evidence="1 3" key="1">
    <citation type="journal article" date="2015" name="Genome Announc.">
        <title>Complete genome sequences for 35 biothreat assay-relevant bacillus species.</title>
        <authorList>
            <person name="Johnson S.L."/>
            <person name="Daligault H.E."/>
            <person name="Davenport K.W."/>
            <person name="Jaissle J."/>
            <person name="Frey K.G."/>
            <person name="Ladner J.T."/>
            <person name="Broomall S.M."/>
            <person name="Bishop-Lilly K.A."/>
            <person name="Bruce D.C."/>
            <person name="Gibbons H.S."/>
            <person name="Coyne S.R."/>
            <person name="Lo C.C."/>
            <person name="Meincke L."/>
            <person name="Munk A.C."/>
            <person name="Koroleva G.I."/>
            <person name="Rosenzweig C.N."/>
            <person name="Palacios G.F."/>
            <person name="Redden C.L."/>
            <person name="Minogue T.D."/>
            <person name="Chain P.S."/>
        </authorList>
    </citation>
    <scope>NUCLEOTIDE SEQUENCE [LARGE SCALE GENOMIC DNA]</scope>
    <source>
        <strain evidence="1 3">HD1011</strain>
    </source>
</reference>
<accession>A0A0B5NQ53</accession>
<evidence type="ECO:0000313" key="2">
    <source>
        <dbReference type="EMBL" id="QKH25541.1"/>
    </source>
</evidence>
<reference evidence="2 4" key="2">
    <citation type="submission" date="2020-05" db="EMBL/GenBank/DDBJ databases">
        <title>FDA dAtabase for Regulatory Grade micrObial Sequences (FDA-ARGOS): Supporting development and validation of Infectious Disease Dx tests.</title>
        <authorList>
            <person name="Nelson B."/>
            <person name="Plummer A."/>
            <person name="Tallon L."/>
            <person name="Sadzewicz L."/>
            <person name="Zhao X."/>
            <person name="Vavikolanu K."/>
            <person name="Mehta A."/>
            <person name="Aluvathingal J."/>
            <person name="Nadendla S."/>
            <person name="Myers T."/>
            <person name="Yan Y."/>
            <person name="Sichtig H."/>
        </authorList>
    </citation>
    <scope>NUCLEOTIDE SEQUENCE [LARGE SCALE GENOMIC DNA]</scope>
    <source>
        <strain evidence="2 4">FDAARGOS_795</strain>
    </source>
</reference>
<sequence>MKKMVFGALAFIVTLTVAGGIHQYSSKPDIVGQEAKTVQQINS</sequence>
<dbReference type="AlphaFoldDB" id="A0A0B5NQ53"/>
<dbReference type="Proteomes" id="UP000501107">
    <property type="component" value="Chromosome"/>
</dbReference>
<proteinExistence type="predicted"/>
<dbReference type="GeneID" id="45025682"/>
<dbReference type="EMBL" id="CP009335">
    <property type="protein sequence ID" value="AJG78570.1"/>
    <property type="molecule type" value="Genomic_DNA"/>
</dbReference>
<evidence type="ECO:0000313" key="4">
    <source>
        <dbReference type="Proteomes" id="UP000501107"/>
    </source>
</evidence>